<dbReference type="Proteomes" id="UP000037035">
    <property type="component" value="Unassembled WGS sequence"/>
</dbReference>
<feature type="compositionally biased region" description="Polar residues" evidence="1">
    <location>
        <begin position="167"/>
        <end position="192"/>
    </location>
</feature>
<feature type="compositionally biased region" description="Pro residues" evidence="1">
    <location>
        <begin position="150"/>
        <end position="165"/>
    </location>
</feature>
<dbReference type="EMBL" id="LAVV01014893">
    <property type="protein sequence ID" value="KNZ44341.1"/>
    <property type="molecule type" value="Genomic_DNA"/>
</dbReference>
<evidence type="ECO:0000313" key="3">
    <source>
        <dbReference type="Proteomes" id="UP000037035"/>
    </source>
</evidence>
<evidence type="ECO:0000256" key="1">
    <source>
        <dbReference type="SAM" id="MobiDB-lite"/>
    </source>
</evidence>
<feature type="region of interest" description="Disordered" evidence="1">
    <location>
        <begin position="144"/>
        <end position="192"/>
    </location>
</feature>
<gene>
    <name evidence="2" type="ORF">VP01_925g4</name>
</gene>
<organism evidence="2 3">
    <name type="scientific">Puccinia sorghi</name>
    <dbReference type="NCBI Taxonomy" id="27349"/>
    <lineage>
        <taxon>Eukaryota</taxon>
        <taxon>Fungi</taxon>
        <taxon>Dikarya</taxon>
        <taxon>Basidiomycota</taxon>
        <taxon>Pucciniomycotina</taxon>
        <taxon>Pucciniomycetes</taxon>
        <taxon>Pucciniales</taxon>
        <taxon>Pucciniaceae</taxon>
        <taxon>Puccinia</taxon>
    </lineage>
</organism>
<dbReference type="VEuPathDB" id="FungiDB:VP01_925g4"/>
<evidence type="ECO:0000313" key="2">
    <source>
        <dbReference type="EMBL" id="KNZ44341.1"/>
    </source>
</evidence>
<protein>
    <recommendedName>
        <fullName evidence="4">Retrotransposon gag domain-containing protein</fullName>
    </recommendedName>
</protein>
<evidence type="ECO:0008006" key="4">
    <source>
        <dbReference type="Google" id="ProtNLM"/>
    </source>
</evidence>
<comment type="caution">
    <text evidence="2">The sequence shown here is derived from an EMBL/GenBank/DDBJ whole genome shotgun (WGS) entry which is preliminary data.</text>
</comment>
<accession>A0A0L6U774</accession>
<name>A0A0L6U774_9BASI</name>
<dbReference type="AlphaFoldDB" id="A0A0L6U774"/>
<keyword evidence="3" id="KW-1185">Reference proteome</keyword>
<sequence>MGLGYMRFTPEGTVGDNPEWHVDFKGSEIVEAGIWEVRWLSWGKKQCEDDHTVTYPKRFPTDTSKVAFSVLFMRDYAATWSQTYLDKVFHKVPVVFDDFLNNFRSSFFDHNHLHRAKVALRNLCQTGTVQCKQWPRRRVRQLKEFNKTTPLPPSPVQVPAPPPPTLMQWTSPHSRGPQSIDSPTPSKPTGFS</sequence>
<proteinExistence type="predicted"/>
<reference evidence="2 3" key="1">
    <citation type="submission" date="2015-08" db="EMBL/GenBank/DDBJ databases">
        <title>Next Generation Sequencing and Analysis of the Genome of Puccinia sorghi L Schw, the Causal Agent of Maize Common Rust.</title>
        <authorList>
            <person name="Rochi L."/>
            <person name="Burguener G."/>
            <person name="Darino M."/>
            <person name="Turjanski A."/>
            <person name="Kreff E."/>
            <person name="Dieguez M.J."/>
            <person name="Sacco F."/>
        </authorList>
    </citation>
    <scope>NUCLEOTIDE SEQUENCE [LARGE SCALE GENOMIC DNA]</scope>
    <source>
        <strain evidence="2 3">RO10H11247</strain>
    </source>
</reference>
<dbReference type="OrthoDB" id="4847360at2759"/>